<dbReference type="SMART" id="SM00091">
    <property type="entry name" value="PAS"/>
    <property type="match status" value="3"/>
</dbReference>
<dbReference type="InterPro" id="IPR052162">
    <property type="entry name" value="Sensor_kinase/Photoreceptor"/>
</dbReference>
<keyword evidence="3" id="KW-0597">Phosphoprotein</keyword>
<evidence type="ECO:0000313" key="10">
    <source>
        <dbReference type="Proteomes" id="UP000191897"/>
    </source>
</evidence>
<dbReference type="InterPro" id="IPR000700">
    <property type="entry name" value="PAS-assoc_C"/>
</dbReference>
<feature type="domain" description="PAS" evidence="7">
    <location>
        <begin position="124"/>
        <end position="194"/>
    </location>
</feature>
<evidence type="ECO:0000256" key="4">
    <source>
        <dbReference type="ARBA" id="ARBA00022679"/>
    </source>
</evidence>
<dbReference type="AlphaFoldDB" id="A0A1S7SF44"/>
<dbReference type="PROSITE" id="PS50112">
    <property type="entry name" value="PAS"/>
    <property type="match status" value="3"/>
</dbReference>
<evidence type="ECO:0000256" key="2">
    <source>
        <dbReference type="ARBA" id="ARBA00012438"/>
    </source>
</evidence>
<dbReference type="CDD" id="cd00130">
    <property type="entry name" value="PAS"/>
    <property type="match status" value="3"/>
</dbReference>
<feature type="domain" description="PAC" evidence="8">
    <location>
        <begin position="64"/>
        <end position="116"/>
    </location>
</feature>
<name>A0A1S7SF44_AGRTU</name>
<dbReference type="PANTHER" id="PTHR43304:SF1">
    <property type="entry name" value="PAC DOMAIN-CONTAINING PROTEIN"/>
    <property type="match status" value="1"/>
</dbReference>
<feature type="domain" description="PAC" evidence="8">
    <location>
        <begin position="329"/>
        <end position="381"/>
    </location>
</feature>
<evidence type="ECO:0000259" key="6">
    <source>
        <dbReference type="PROSITE" id="PS50109"/>
    </source>
</evidence>
<evidence type="ECO:0000256" key="5">
    <source>
        <dbReference type="ARBA" id="ARBA00022777"/>
    </source>
</evidence>
<reference evidence="9 10" key="1">
    <citation type="submission" date="2016-01" db="EMBL/GenBank/DDBJ databases">
        <authorList>
            <person name="Oliw E.H."/>
        </authorList>
    </citation>
    <scope>NUCLEOTIDE SEQUENCE [LARGE SCALE GENOMIC DNA]</scope>
    <source>
        <strain evidence="9 10">Kerr 14</strain>
    </source>
</reference>
<dbReference type="InterPro" id="IPR013655">
    <property type="entry name" value="PAS_fold_3"/>
</dbReference>
<dbReference type="Gene3D" id="1.10.287.130">
    <property type="match status" value="1"/>
</dbReference>
<gene>
    <name evidence="9" type="ORF">AGR4C_pb20106</name>
</gene>
<feature type="domain" description="PAS" evidence="7">
    <location>
        <begin position="1"/>
        <end position="61"/>
    </location>
</feature>
<feature type="domain" description="PAC" evidence="8">
    <location>
        <begin position="197"/>
        <end position="248"/>
    </location>
</feature>
<evidence type="ECO:0000256" key="3">
    <source>
        <dbReference type="ARBA" id="ARBA00022553"/>
    </source>
</evidence>
<dbReference type="InterPro" id="IPR000014">
    <property type="entry name" value="PAS"/>
</dbReference>
<dbReference type="EMBL" id="FBWC01000041">
    <property type="protein sequence ID" value="CUX67337.1"/>
    <property type="molecule type" value="Genomic_DNA"/>
</dbReference>
<comment type="catalytic activity">
    <reaction evidence="1">
        <text>ATP + protein L-histidine = ADP + protein N-phospho-L-histidine.</text>
        <dbReference type="EC" id="2.7.13.3"/>
    </reaction>
</comment>
<protein>
    <recommendedName>
        <fullName evidence="2">histidine kinase</fullName>
        <ecNumber evidence="2">2.7.13.3</ecNumber>
    </recommendedName>
</protein>
<dbReference type="Proteomes" id="UP000191897">
    <property type="component" value="Unassembled WGS sequence"/>
</dbReference>
<dbReference type="EC" id="2.7.13.3" evidence="2"/>
<dbReference type="PANTHER" id="PTHR43304">
    <property type="entry name" value="PHYTOCHROME-LIKE PROTEIN CPH1"/>
    <property type="match status" value="1"/>
</dbReference>
<dbReference type="CDD" id="cd00082">
    <property type="entry name" value="HisKA"/>
    <property type="match status" value="1"/>
</dbReference>
<dbReference type="GO" id="GO:0000155">
    <property type="term" value="F:phosphorelay sensor kinase activity"/>
    <property type="evidence" value="ECO:0007669"/>
    <property type="project" value="InterPro"/>
</dbReference>
<dbReference type="Pfam" id="PF02518">
    <property type="entry name" value="HATPase_c"/>
    <property type="match status" value="1"/>
</dbReference>
<feature type="domain" description="PAS" evidence="7">
    <location>
        <begin position="256"/>
        <end position="326"/>
    </location>
</feature>
<sequence>MIPAMAWSTTSDGMLDFANQHFLEYVGLSLSHIAGENFYCLFHPDDLEHLASEWRSIMTSRTAKEVEGRIKRADGVFRWCSLRQKPRHDSEGNVVRWYGVVLDIEDRKQAEDALKVTEAALAASEQNLRLIIDSLPVLVWSARPDGSADFVNKSWLDYAGLPAEQILEWGFLDLYHPDDIPEMVEIWKRDLENSDHTQLKGRIRGGDGKYRWFYFSGRKLTDAKGEVRWFGVNIDIEDLQSAENALREGEAALRESERRLNLVLNTIPAMAWSCTPDGRLDYFNRNLTDYVGLPFEDLVGFGFYKMFHEEDIERMRETWDEIIVTKQPRPVDARIRSFNGEYRWFNLQQNPLLDADGNVVRWYGVVVDIEDRKRAEESLHRSQSDLAHVTRLTTIGELAVSIAHEINQPLMAIVTNAGTCLRWLQDGHTDIKQAQSAAERVVHDGHRAGEIVASIRAMAQRSPVRMERTDVGRVLHDVLFLLRKELHSRGVQVVTDMTTGPVHVLGDRTQLQQVLLNLIMNSAEAMHPDERAVITVRCVRRTGGDIEVSVSDTGHGISPDELDRIFEAFYTTKSDGIGMGLSICRSIVEAHGGRIWATNNQLRGASFMFTLSSLEETAVD</sequence>
<dbReference type="SUPFAM" id="SSF55874">
    <property type="entry name" value="ATPase domain of HSP90 chaperone/DNA topoisomerase II/histidine kinase"/>
    <property type="match status" value="1"/>
</dbReference>
<dbReference type="InterPro" id="IPR001610">
    <property type="entry name" value="PAC"/>
</dbReference>
<dbReference type="Pfam" id="PF08448">
    <property type="entry name" value="PAS_4"/>
    <property type="match status" value="1"/>
</dbReference>
<dbReference type="InterPro" id="IPR005467">
    <property type="entry name" value="His_kinase_dom"/>
</dbReference>
<dbReference type="PRINTS" id="PR00344">
    <property type="entry name" value="BCTRLSENSOR"/>
</dbReference>
<evidence type="ECO:0000259" key="8">
    <source>
        <dbReference type="PROSITE" id="PS50113"/>
    </source>
</evidence>
<dbReference type="SUPFAM" id="SSF55785">
    <property type="entry name" value="PYP-like sensor domain (PAS domain)"/>
    <property type="match status" value="3"/>
</dbReference>
<dbReference type="SMART" id="SM00387">
    <property type="entry name" value="HATPase_c"/>
    <property type="match status" value="1"/>
</dbReference>
<dbReference type="Pfam" id="PF08447">
    <property type="entry name" value="PAS_3"/>
    <property type="match status" value="2"/>
</dbReference>
<evidence type="ECO:0000313" key="9">
    <source>
        <dbReference type="EMBL" id="CUX67337.1"/>
    </source>
</evidence>
<dbReference type="InterPro" id="IPR013656">
    <property type="entry name" value="PAS_4"/>
</dbReference>
<dbReference type="InterPro" id="IPR036890">
    <property type="entry name" value="HATPase_C_sf"/>
</dbReference>
<dbReference type="Gene3D" id="3.30.450.20">
    <property type="entry name" value="PAS domain"/>
    <property type="match status" value="3"/>
</dbReference>
<dbReference type="InterPro" id="IPR003594">
    <property type="entry name" value="HATPase_dom"/>
</dbReference>
<dbReference type="PROSITE" id="PS50109">
    <property type="entry name" value="HIS_KIN"/>
    <property type="match status" value="1"/>
</dbReference>
<dbReference type="PROSITE" id="PS50113">
    <property type="entry name" value="PAC"/>
    <property type="match status" value="3"/>
</dbReference>
<evidence type="ECO:0000256" key="1">
    <source>
        <dbReference type="ARBA" id="ARBA00000085"/>
    </source>
</evidence>
<dbReference type="SUPFAM" id="SSF47384">
    <property type="entry name" value="Homodimeric domain of signal transducing histidine kinase"/>
    <property type="match status" value="1"/>
</dbReference>
<dbReference type="InterPro" id="IPR003661">
    <property type="entry name" value="HisK_dim/P_dom"/>
</dbReference>
<dbReference type="SMART" id="SM00086">
    <property type="entry name" value="PAC"/>
    <property type="match status" value="3"/>
</dbReference>
<keyword evidence="4" id="KW-0808">Transferase</keyword>
<accession>A0A1S7SF44</accession>
<dbReference type="InterPro" id="IPR035965">
    <property type="entry name" value="PAS-like_dom_sf"/>
</dbReference>
<dbReference type="InterPro" id="IPR036097">
    <property type="entry name" value="HisK_dim/P_sf"/>
</dbReference>
<evidence type="ECO:0000259" key="7">
    <source>
        <dbReference type="PROSITE" id="PS50112"/>
    </source>
</evidence>
<dbReference type="Gene3D" id="3.30.565.10">
    <property type="entry name" value="Histidine kinase-like ATPase, C-terminal domain"/>
    <property type="match status" value="1"/>
</dbReference>
<dbReference type="NCBIfam" id="TIGR00229">
    <property type="entry name" value="sensory_box"/>
    <property type="match status" value="3"/>
</dbReference>
<dbReference type="SMART" id="SM00388">
    <property type="entry name" value="HisKA"/>
    <property type="match status" value="1"/>
</dbReference>
<keyword evidence="5 9" id="KW-0418">Kinase</keyword>
<proteinExistence type="predicted"/>
<dbReference type="InterPro" id="IPR004358">
    <property type="entry name" value="Sig_transdc_His_kin-like_C"/>
</dbReference>
<dbReference type="FunFam" id="3.30.450.20:FF:000099">
    <property type="entry name" value="Sensory box sensor histidine kinase"/>
    <property type="match status" value="2"/>
</dbReference>
<feature type="domain" description="Histidine kinase" evidence="6">
    <location>
        <begin position="401"/>
        <end position="615"/>
    </location>
</feature>
<organism evidence="9 10">
    <name type="scientific">Agrobacterium tumefaciens str. Kerr 14</name>
    <dbReference type="NCBI Taxonomy" id="1183424"/>
    <lineage>
        <taxon>Bacteria</taxon>
        <taxon>Pseudomonadati</taxon>
        <taxon>Pseudomonadota</taxon>
        <taxon>Alphaproteobacteria</taxon>
        <taxon>Hyphomicrobiales</taxon>
        <taxon>Rhizobiaceae</taxon>
        <taxon>Rhizobium/Agrobacterium group</taxon>
        <taxon>Agrobacterium</taxon>
        <taxon>Agrobacterium tumefaciens complex</taxon>
    </lineage>
</organism>